<organism evidence="1 2">
    <name type="scientific">Colletotrichum chrysophilum</name>
    <dbReference type="NCBI Taxonomy" id="1836956"/>
    <lineage>
        <taxon>Eukaryota</taxon>
        <taxon>Fungi</taxon>
        <taxon>Dikarya</taxon>
        <taxon>Ascomycota</taxon>
        <taxon>Pezizomycotina</taxon>
        <taxon>Sordariomycetes</taxon>
        <taxon>Hypocreomycetidae</taxon>
        <taxon>Glomerellales</taxon>
        <taxon>Glomerellaceae</taxon>
        <taxon>Colletotrichum</taxon>
        <taxon>Colletotrichum gloeosporioides species complex</taxon>
    </lineage>
</organism>
<dbReference type="EMBL" id="JAQOWY010000145">
    <property type="protein sequence ID" value="KAK1849395.1"/>
    <property type="molecule type" value="Genomic_DNA"/>
</dbReference>
<reference evidence="1" key="1">
    <citation type="submission" date="2023-01" db="EMBL/GenBank/DDBJ databases">
        <title>Colletotrichum chrysophilum M932 genome sequence.</title>
        <authorList>
            <person name="Baroncelli R."/>
        </authorList>
    </citation>
    <scope>NUCLEOTIDE SEQUENCE</scope>
    <source>
        <strain evidence="1">M932</strain>
    </source>
</reference>
<sequence length="53" mass="5864">MPRPHALTCLRLFLEHNSCRPATTIACKADVEQTLHQPASPIGYRPSLVMFGS</sequence>
<keyword evidence="2" id="KW-1185">Reference proteome</keyword>
<gene>
    <name evidence="1" type="ORF">CCHR01_07992</name>
</gene>
<name>A0AAD9AL85_9PEZI</name>
<accession>A0AAD9AL85</accession>
<dbReference type="AlphaFoldDB" id="A0AAD9AL85"/>
<comment type="caution">
    <text evidence="1">The sequence shown here is derived from an EMBL/GenBank/DDBJ whole genome shotgun (WGS) entry which is preliminary data.</text>
</comment>
<dbReference type="Proteomes" id="UP001243330">
    <property type="component" value="Unassembled WGS sequence"/>
</dbReference>
<evidence type="ECO:0000313" key="2">
    <source>
        <dbReference type="Proteomes" id="UP001243330"/>
    </source>
</evidence>
<proteinExistence type="predicted"/>
<evidence type="ECO:0000313" key="1">
    <source>
        <dbReference type="EMBL" id="KAK1849395.1"/>
    </source>
</evidence>
<protein>
    <submittedName>
        <fullName evidence="1">Uncharacterized protein</fullName>
    </submittedName>
</protein>